<dbReference type="Gene3D" id="1.20.120.530">
    <property type="entry name" value="GntR ligand-binding domain-like"/>
    <property type="match status" value="1"/>
</dbReference>
<dbReference type="SMART" id="SM00345">
    <property type="entry name" value="HTH_GNTR"/>
    <property type="match status" value="1"/>
</dbReference>
<dbReference type="SUPFAM" id="SSF46785">
    <property type="entry name" value="Winged helix' DNA-binding domain"/>
    <property type="match status" value="1"/>
</dbReference>
<organism evidence="5 6">
    <name type="scientific">Arthrobacter zhaoxinii</name>
    <dbReference type="NCBI Taxonomy" id="2964616"/>
    <lineage>
        <taxon>Bacteria</taxon>
        <taxon>Bacillati</taxon>
        <taxon>Actinomycetota</taxon>
        <taxon>Actinomycetes</taxon>
        <taxon>Micrococcales</taxon>
        <taxon>Micrococcaceae</taxon>
        <taxon>Arthrobacter</taxon>
    </lineage>
</organism>
<evidence type="ECO:0000256" key="1">
    <source>
        <dbReference type="ARBA" id="ARBA00023015"/>
    </source>
</evidence>
<evidence type="ECO:0000256" key="3">
    <source>
        <dbReference type="ARBA" id="ARBA00023163"/>
    </source>
</evidence>
<dbReference type="Gene3D" id="1.10.10.10">
    <property type="entry name" value="Winged helix-like DNA-binding domain superfamily/Winged helix DNA-binding domain"/>
    <property type="match status" value="1"/>
</dbReference>
<dbReference type="InterPro" id="IPR036390">
    <property type="entry name" value="WH_DNA-bd_sf"/>
</dbReference>
<evidence type="ECO:0000256" key="2">
    <source>
        <dbReference type="ARBA" id="ARBA00023125"/>
    </source>
</evidence>
<accession>A0ABY5YT66</accession>
<feature type="domain" description="HTH gntR-type" evidence="4">
    <location>
        <begin position="15"/>
        <end position="85"/>
    </location>
</feature>
<evidence type="ECO:0000259" key="4">
    <source>
        <dbReference type="PROSITE" id="PS50949"/>
    </source>
</evidence>
<dbReference type="InterPro" id="IPR000524">
    <property type="entry name" value="Tscrpt_reg_HTH_GntR"/>
</dbReference>
<reference evidence="5" key="1">
    <citation type="submission" date="2022-09" db="EMBL/GenBank/DDBJ databases">
        <title>Novel species in genus Arthrobacter.</title>
        <authorList>
            <person name="Liu Y."/>
        </authorList>
    </citation>
    <scope>NUCLEOTIDE SEQUENCE</scope>
    <source>
        <strain evidence="5">Zg-Y815</strain>
    </source>
</reference>
<dbReference type="PRINTS" id="PR00035">
    <property type="entry name" value="HTHGNTR"/>
</dbReference>
<dbReference type="SUPFAM" id="SSF48008">
    <property type="entry name" value="GntR ligand-binding domain-like"/>
    <property type="match status" value="1"/>
</dbReference>
<dbReference type="InterPro" id="IPR008920">
    <property type="entry name" value="TF_FadR/GntR_C"/>
</dbReference>
<evidence type="ECO:0000313" key="5">
    <source>
        <dbReference type="EMBL" id="UWX97838.1"/>
    </source>
</evidence>
<dbReference type="Proteomes" id="UP001059859">
    <property type="component" value="Chromosome"/>
</dbReference>
<protein>
    <submittedName>
        <fullName evidence="5">GntR family transcriptional regulator</fullName>
    </submittedName>
</protein>
<dbReference type="Pfam" id="PF00392">
    <property type="entry name" value="GntR"/>
    <property type="match status" value="1"/>
</dbReference>
<dbReference type="InterPro" id="IPR011711">
    <property type="entry name" value="GntR_C"/>
</dbReference>
<keyword evidence="1" id="KW-0805">Transcription regulation</keyword>
<keyword evidence="2" id="KW-0238">DNA-binding</keyword>
<dbReference type="CDD" id="cd07377">
    <property type="entry name" value="WHTH_GntR"/>
    <property type="match status" value="1"/>
</dbReference>
<dbReference type="PROSITE" id="PS50949">
    <property type="entry name" value="HTH_GNTR"/>
    <property type="match status" value="1"/>
</dbReference>
<keyword evidence="6" id="KW-1185">Reference proteome</keyword>
<keyword evidence="3" id="KW-0804">Transcription</keyword>
<dbReference type="RefSeq" id="WP_260653010.1">
    <property type="nucleotide sequence ID" value="NZ_CP104275.1"/>
</dbReference>
<proteinExistence type="predicted"/>
<dbReference type="Pfam" id="PF07729">
    <property type="entry name" value="FCD"/>
    <property type="match status" value="1"/>
</dbReference>
<dbReference type="InterPro" id="IPR036388">
    <property type="entry name" value="WH-like_DNA-bd_sf"/>
</dbReference>
<dbReference type="EMBL" id="CP104275">
    <property type="protein sequence ID" value="UWX97838.1"/>
    <property type="molecule type" value="Genomic_DNA"/>
</dbReference>
<name>A0ABY5YT66_9MICC</name>
<gene>
    <name evidence="5" type="ORF">N2K95_03890</name>
</gene>
<evidence type="ECO:0000313" key="6">
    <source>
        <dbReference type="Proteomes" id="UP001059859"/>
    </source>
</evidence>
<sequence length="266" mass="28351">MSGSVGGLDTPLETSTRVDDIADRLITAIAVGEYLPGSRLPSERDLAASLQVGRMTVRAAISRLVGQGLLRTQRGRGGGSFVNELPASAASSSRPAVHRVLGSRWEVLKDTSEAIAHLQGAVCRAAAENRTASDAALLEQSLEAFRRAASGLESQQADEQLHLAICAAAHNLTLSTLLLDLEARVSISAPRHPWGDAEGMRQMEQRALLDHEKLVSAIIGGRPAEAGDLGRMHARIDLELLEDALHRSGPEDIALNEQAKQKQDGN</sequence>
<dbReference type="PANTHER" id="PTHR43537">
    <property type="entry name" value="TRANSCRIPTIONAL REGULATOR, GNTR FAMILY"/>
    <property type="match status" value="1"/>
</dbReference>
<dbReference type="SMART" id="SM00895">
    <property type="entry name" value="FCD"/>
    <property type="match status" value="1"/>
</dbReference>
<dbReference type="PANTHER" id="PTHR43537:SF5">
    <property type="entry name" value="UXU OPERON TRANSCRIPTIONAL REGULATOR"/>
    <property type="match status" value="1"/>
</dbReference>